<dbReference type="Proteomes" id="UP000295146">
    <property type="component" value="Unassembled WGS sequence"/>
</dbReference>
<proteinExistence type="predicted"/>
<name>A0A4R8C440_9ACTN</name>
<sequence length="120" mass="13515">MSKNSFLFKGWAVSVASGLAAFAAIGDRRALLVFAVTSTTLFWAMDGYYLWLERGFVALHNKVAEAPASQPVDYVMSVDKTKAFRKWLRTMLRWHLVLFYGTIVAIDVIAAIYFRKVTNG</sequence>
<gene>
    <name evidence="2" type="ORF">EV653_4643</name>
</gene>
<evidence type="ECO:0000256" key="1">
    <source>
        <dbReference type="SAM" id="Phobius"/>
    </source>
</evidence>
<keyword evidence="1" id="KW-1133">Transmembrane helix</keyword>
<keyword evidence="1" id="KW-0812">Transmembrane</keyword>
<dbReference type="EMBL" id="SODP01000002">
    <property type="protein sequence ID" value="TDW70590.1"/>
    <property type="molecule type" value="Genomic_DNA"/>
</dbReference>
<reference evidence="2 3" key="1">
    <citation type="submission" date="2019-03" db="EMBL/GenBank/DDBJ databases">
        <title>Genomic Encyclopedia of Type Strains, Phase III (KMG-III): the genomes of soil and plant-associated and newly described type strains.</title>
        <authorList>
            <person name="Whitman W."/>
        </authorList>
    </citation>
    <scope>NUCLEOTIDE SEQUENCE [LARGE SCALE GENOMIC DNA]</scope>
    <source>
        <strain evidence="2 3">VKM Ac-2573</strain>
    </source>
</reference>
<dbReference type="OrthoDB" id="573709at2"/>
<feature type="transmembrane region" description="Helical" evidence="1">
    <location>
        <begin position="94"/>
        <end position="114"/>
    </location>
</feature>
<dbReference type="AlphaFoldDB" id="A0A4R8C440"/>
<dbReference type="RefSeq" id="WP_134105759.1">
    <property type="nucleotide sequence ID" value="NZ_SODP01000002.1"/>
</dbReference>
<organism evidence="2 3">
    <name type="scientific">Kribbella pratensis</name>
    <dbReference type="NCBI Taxonomy" id="2512112"/>
    <lineage>
        <taxon>Bacteria</taxon>
        <taxon>Bacillati</taxon>
        <taxon>Actinomycetota</taxon>
        <taxon>Actinomycetes</taxon>
        <taxon>Propionibacteriales</taxon>
        <taxon>Kribbellaceae</taxon>
        <taxon>Kribbella</taxon>
    </lineage>
</organism>
<evidence type="ECO:0000313" key="3">
    <source>
        <dbReference type="Proteomes" id="UP000295146"/>
    </source>
</evidence>
<feature type="transmembrane region" description="Helical" evidence="1">
    <location>
        <begin position="6"/>
        <end position="25"/>
    </location>
</feature>
<protein>
    <submittedName>
        <fullName evidence="2">Uncharacterized protein</fullName>
    </submittedName>
</protein>
<keyword evidence="1" id="KW-0472">Membrane</keyword>
<feature type="transmembrane region" description="Helical" evidence="1">
    <location>
        <begin position="32"/>
        <end position="51"/>
    </location>
</feature>
<comment type="caution">
    <text evidence="2">The sequence shown here is derived from an EMBL/GenBank/DDBJ whole genome shotgun (WGS) entry which is preliminary data.</text>
</comment>
<accession>A0A4R8C440</accession>
<evidence type="ECO:0000313" key="2">
    <source>
        <dbReference type="EMBL" id="TDW70590.1"/>
    </source>
</evidence>
<keyword evidence="3" id="KW-1185">Reference proteome</keyword>